<dbReference type="AlphaFoldDB" id="K3ZKQ7"/>
<dbReference type="Gramene" id="KQK94816">
    <property type="protein sequence ID" value="KQK94816"/>
    <property type="gene ID" value="SETIT_027163mg"/>
</dbReference>
<evidence type="ECO:0000313" key="2">
    <source>
        <dbReference type="Proteomes" id="UP000004995"/>
    </source>
</evidence>
<accession>K3ZKQ7</accession>
<proteinExistence type="predicted"/>
<dbReference type="Proteomes" id="UP000004995">
    <property type="component" value="Unassembled WGS sequence"/>
</dbReference>
<dbReference type="EnsemblPlants" id="KQK94816">
    <property type="protein sequence ID" value="KQK94816"/>
    <property type="gene ID" value="SETIT_027163mg"/>
</dbReference>
<reference evidence="1" key="2">
    <citation type="submission" date="2018-08" db="UniProtKB">
        <authorList>
            <consortium name="EnsemblPlants"/>
        </authorList>
    </citation>
    <scope>IDENTIFICATION</scope>
    <source>
        <strain evidence="1">Yugu1</strain>
    </source>
</reference>
<name>K3ZKQ7_SETIT</name>
<dbReference type="InParanoid" id="K3ZKQ7"/>
<dbReference type="EMBL" id="AGNK02005006">
    <property type="status" value="NOT_ANNOTATED_CDS"/>
    <property type="molecule type" value="Genomic_DNA"/>
</dbReference>
<protein>
    <submittedName>
        <fullName evidence="1">Uncharacterized protein</fullName>
    </submittedName>
</protein>
<reference evidence="2" key="1">
    <citation type="journal article" date="2012" name="Nat. Biotechnol.">
        <title>Reference genome sequence of the model plant Setaria.</title>
        <authorList>
            <person name="Bennetzen J.L."/>
            <person name="Schmutz J."/>
            <person name="Wang H."/>
            <person name="Percifield R."/>
            <person name="Hawkins J."/>
            <person name="Pontaroli A.C."/>
            <person name="Estep M."/>
            <person name="Feng L."/>
            <person name="Vaughn J.N."/>
            <person name="Grimwood J."/>
            <person name="Jenkins J."/>
            <person name="Barry K."/>
            <person name="Lindquist E."/>
            <person name="Hellsten U."/>
            <person name="Deshpande S."/>
            <person name="Wang X."/>
            <person name="Wu X."/>
            <person name="Mitros T."/>
            <person name="Triplett J."/>
            <person name="Yang X."/>
            <person name="Ye C.Y."/>
            <person name="Mauro-Herrera M."/>
            <person name="Wang L."/>
            <person name="Li P."/>
            <person name="Sharma M."/>
            <person name="Sharma R."/>
            <person name="Ronald P.C."/>
            <person name="Panaud O."/>
            <person name="Kellogg E.A."/>
            <person name="Brutnell T.P."/>
            <person name="Doust A.N."/>
            <person name="Tuskan G.A."/>
            <person name="Rokhsar D."/>
            <person name="Devos K.M."/>
        </authorList>
    </citation>
    <scope>NUCLEOTIDE SEQUENCE [LARGE SCALE GENOMIC DNA]</scope>
    <source>
        <strain evidence="2">cv. Yugu1</strain>
    </source>
</reference>
<keyword evidence="2" id="KW-1185">Reference proteome</keyword>
<organism evidence="1 2">
    <name type="scientific">Setaria italica</name>
    <name type="common">Foxtail millet</name>
    <name type="synonym">Panicum italicum</name>
    <dbReference type="NCBI Taxonomy" id="4555"/>
    <lineage>
        <taxon>Eukaryota</taxon>
        <taxon>Viridiplantae</taxon>
        <taxon>Streptophyta</taxon>
        <taxon>Embryophyta</taxon>
        <taxon>Tracheophyta</taxon>
        <taxon>Spermatophyta</taxon>
        <taxon>Magnoliopsida</taxon>
        <taxon>Liliopsida</taxon>
        <taxon>Poales</taxon>
        <taxon>Poaceae</taxon>
        <taxon>PACMAD clade</taxon>
        <taxon>Panicoideae</taxon>
        <taxon>Panicodae</taxon>
        <taxon>Paniceae</taxon>
        <taxon>Cenchrinae</taxon>
        <taxon>Setaria</taxon>
    </lineage>
</organism>
<sequence>MLAMQWCRWGITRWRCSRRDRPRDKVCSKQDRLILDEINKIASIALSLNVPGQIFMILKKVHPRVFASTHDVELQEFQ</sequence>
<dbReference type="HOGENOM" id="CLU_2626664_0_0_1"/>
<evidence type="ECO:0000313" key="1">
    <source>
        <dbReference type="EnsemblPlants" id="KQK94816"/>
    </source>
</evidence>